<sequence length="75" mass="8156">MPPLTGLTLPLSWPSDTLNLRPLARSLGSPLPVALRKASPAPGPRDGLLVCVASFPERELLARTCHDDGARRRFR</sequence>
<proteinExistence type="predicted"/>
<accession>A0A4U6WZJ4</accession>
<reference evidence="1 2" key="1">
    <citation type="journal article" date="2019" name="PLoS ONE">
        <title>Comparative genome analysis indicates high evolutionary potential of pathogenicity genes in Colletotrichum tanaceti.</title>
        <authorList>
            <person name="Lelwala R.V."/>
            <person name="Korhonen P.K."/>
            <person name="Young N.D."/>
            <person name="Scott J.B."/>
            <person name="Ades P.A."/>
            <person name="Gasser R.B."/>
            <person name="Taylor P.W.J."/>
        </authorList>
    </citation>
    <scope>NUCLEOTIDE SEQUENCE [LARGE SCALE GENOMIC DNA]</scope>
    <source>
        <strain evidence="1">BRIP57314</strain>
    </source>
</reference>
<gene>
    <name evidence="1" type="ORF">CTA1_4680</name>
</gene>
<comment type="caution">
    <text evidence="1">The sequence shown here is derived from an EMBL/GenBank/DDBJ whole genome shotgun (WGS) entry which is preliminary data.</text>
</comment>
<organism evidence="1 2">
    <name type="scientific">Colletotrichum tanaceti</name>
    <dbReference type="NCBI Taxonomy" id="1306861"/>
    <lineage>
        <taxon>Eukaryota</taxon>
        <taxon>Fungi</taxon>
        <taxon>Dikarya</taxon>
        <taxon>Ascomycota</taxon>
        <taxon>Pezizomycotina</taxon>
        <taxon>Sordariomycetes</taxon>
        <taxon>Hypocreomycetidae</taxon>
        <taxon>Glomerellales</taxon>
        <taxon>Glomerellaceae</taxon>
        <taxon>Colletotrichum</taxon>
        <taxon>Colletotrichum destructivum species complex</taxon>
    </lineage>
</organism>
<evidence type="ECO:0000313" key="2">
    <source>
        <dbReference type="Proteomes" id="UP000310108"/>
    </source>
</evidence>
<keyword evidence="2" id="KW-1185">Reference proteome</keyword>
<name>A0A4U6WZJ4_9PEZI</name>
<dbReference type="EMBL" id="PJEX01000900">
    <property type="protein sequence ID" value="TKW48548.1"/>
    <property type="molecule type" value="Genomic_DNA"/>
</dbReference>
<protein>
    <submittedName>
        <fullName evidence="1">Uncharacterized protein</fullName>
    </submittedName>
</protein>
<dbReference type="Proteomes" id="UP000310108">
    <property type="component" value="Unassembled WGS sequence"/>
</dbReference>
<dbReference type="AlphaFoldDB" id="A0A4U6WZJ4"/>
<evidence type="ECO:0000313" key="1">
    <source>
        <dbReference type="EMBL" id="TKW48548.1"/>
    </source>
</evidence>